<dbReference type="Proteomes" id="UP000789860">
    <property type="component" value="Unassembled WGS sequence"/>
</dbReference>
<proteinExistence type="predicted"/>
<organism evidence="1 2">
    <name type="scientific">Scutellospora calospora</name>
    <dbReference type="NCBI Taxonomy" id="85575"/>
    <lineage>
        <taxon>Eukaryota</taxon>
        <taxon>Fungi</taxon>
        <taxon>Fungi incertae sedis</taxon>
        <taxon>Mucoromycota</taxon>
        <taxon>Glomeromycotina</taxon>
        <taxon>Glomeromycetes</taxon>
        <taxon>Diversisporales</taxon>
        <taxon>Gigasporaceae</taxon>
        <taxon>Scutellospora</taxon>
    </lineage>
</organism>
<sequence length="44" mass="5226">NSLNFDDIFNINEDEKETVDDNSKEISITEKAKTYYFSVNKYEN</sequence>
<protein>
    <submittedName>
        <fullName evidence="1">4122_t:CDS:1</fullName>
    </submittedName>
</protein>
<reference evidence="1" key="1">
    <citation type="submission" date="2021-06" db="EMBL/GenBank/DDBJ databases">
        <authorList>
            <person name="Kallberg Y."/>
            <person name="Tangrot J."/>
            <person name="Rosling A."/>
        </authorList>
    </citation>
    <scope>NUCLEOTIDE SEQUENCE</scope>
    <source>
        <strain evidence="1">AU212A</strain>
    </source>
</reference>
<comment type="caution">
    <text evidence="1">The sequence shown here is derived from an EMBL/GenBank/DDBJ whole genome shotgun (WGS) entry which is preliminary data.</text>
</comment>
<dbReference type="EMBL" id="CAJVPM010009036">
    <property type="protein sequence ID" value="CAG8560674.1"/>
    <property type="molecule type" value="Genomic_DNA"/>
</dbReference>
<evidence type="ECO:0000313" key="1">
    <source>
        <dbReference type="EMBL" id="CAG8560674.1"/>
    </source>
</evidence>
<name>A0ACA9M129_9GLOM</name>
<accession>A0ACA9M129</accession>
<evidence type="ECO:0000313" key="2">
    <source>
        <dbReference type="Proteomes" id="UP000789860"/>
    </source>
</evidence>
<feature type="non-terminal residue" evidence="1">
    <location>
        <position position="1"/>
    </location>
</feature>
<gene>
    <name evidence="1" type="ORF">SCALOS_LOCUS5495</name>
</gene>
<keyword evidence="2" id="KW-1185">Reference proteome</keyword>